<feature type="region of interest" description="Disordered" evidence="1">
    <location>
        <begin position="1"/>
        <end position="23"/>
    </location>
</feature>
<feature type="compositionally biased region" description="Basic and acidic residues" evidence="1">
    <location>
        <begin position="228"/>
        <end position="240"/>
    </location>
</feature>
<feature type="compositionally biased region" description="Acidic residues" evidence="1">
    <location>
        <begin position="216"/>
        <end position="226"/>
    </location>
</feature>
<organism evidence="3 4">
    <name type="scientific">Thlaspi arvense</name>
    <name type="common">Field penny-cress</name>
    <dbReference type="NCBI Taxonomy" id="13288"/>
    <lineage>
        <taxon>Eukaryota</taxon>
        <taxon>Viridiplantae</taxon>
        <taxon>Streptophyta</taxon>
        <taxon>Embryophyta</taxon>
        <taxon>Tracheophyta</taxon>
        <taxon>Spermatophyta</taxon>
        <taxon>Magnoliopsida</taxon>
        <taxon>eudicotyledons</taxon>
        <taxon>Gunneridae</taxon>
        <taxon>Pentapetalae</taxon>
        <taxon>rosids</taxon>
        <taxon>malvids</taxon>
        <taxon>Brassicales</taxon>
        <taxon>Brassicaceae</taxon>
        <taxon>Thlaspideae</taxon>
        <taxon>Thlaspi</taxon>
    </lineage>
</organism>
<feature type="region of interest" description="Disordered" evidence="1">
    <location>
        <begin position="77"/>
        <end position="97"/>
    </location>
</feature>
<dbReference type="PROSITE" id="PS00028">
    <property type="entry name" value="ZINC_FINGER_C2H2_1"/>
    <property type="match status" value="1"/>
</dbReference>
<evidence type="ECO:0000313" key="3">
    <source>
        <dbReference type="EMBL" id="CAH2076608.1"/>
    </source>
</evidence>
<feature type="compositionally biased region" description="Acidic residues" evidence="1">
    <location>
        <begin position="241"/>
        <end position="251"/>
    </location>
</feature>
<evidence type="ECO:0000259" key="2">
    <source>
        <dbReference type="PROSITE" id="PS00028"/>
    </source>
</evidence>
<dbReference type="InterPro" id="IPR013087">
    <property type="entry name" value="Znf_C2H2_type"/>
</dbReference>
<feature type="region of interest" description="Disordered" evidence="1">
    <location>
        <begin position="210"/>
        <end position="251"/>
    </location>
</feature>
<sequence>MSNPEKAKMDADEEINENSDGSYYMWSDEEEGEIRELVLALPALTVSERLNADELIRNEAIVAAQLLLLAAQEAPATTEQGVEASAENVQKPKLGRPREVNLGGAVAAAGASGPTALGSAVEEEPAKKLKKKCSSKLHYPPPGPPRCNICGRNFVSWKVVFGHLRAHKDRGYHGFLPPPVFNAAEEARLAAVNASSSGWGLGSGTCGLDIDLNVDPAEEEEEETEPEATPKFDLNRSPPHEEEEEKEDEAK</sequence>
<protein>
    <recommendedName>
        <fullName evidence="2">C2H2-type domain-containing protein</fullName>
    </recommendedName>
</protein>
<gene>
    <name evidence="3" type="ORF">TAV2_LOCUS25239</name>
</gene>
<keyword evidence="4" id="KW-1185">Reference proteome</keyword>
<evidence type="ECO:0000256" key="1">
    <source>
        <dbReference type="SAM" id="MobiDB-lite"/>
    </source>
</evidence>
<feature type="domain" description="C2H2-type" evidence="2">
    <location>
        <begin position="147"/>
        <end position="167"/>
    </location>
</feature>
<name>A0AAU9T2Z2_THLAR</name>
<dbReference type="AlphaFoldDB" id="A0AAU9T2Z2"/>
<feature type="compositionally biased region" description="Basic and acidic residues" evidence="1">
    <location>
        <begin position="1"/>
        <end position="10"/>
    </location>
</feature>
<dbReference type="PANTHER" id="PTHR47591">
    <property type="entry name" value="ZINC FINGER PROTEIN ZAT2-RELATED"/>
    <property type="match status" value="1"/>
</dbReference>
<proteinExistence type="predicted"/>
<dbReference type="EMBL" id="OU466863">
    <property type="protein sequence ID" value="CAH2076608.1"/>
    <property type="molecule type" value="Genomic_DNA"/>
</dbReference>
<evidence type="ECO:0000313" key="4">
    <source>
        <dbReference type="Proteomes" id="UP000836841"/>
    </source>
</evidence>
<dbReference type="Proteomes" id="UP000836841">
    <property type="component" value="Chromosome 7"/>
</dbReference>
<accession>A0AAU9T2Z2</accession>
<dbReference type="PANTHER" id="PTHR47591:SF13">
    <property type="entry name" value="OS02G0293900 PROTEIN"/>
    <property type="match status" value="1"/>
</dbReference>
<reference evidence="3 4" key="1">
    <citation type="submission" date="2022-03" db="EMBL/GenBank/DDBJ databases">
        <authorList>
            <person name="Nunn A."/>
            <person name="Chopra R."/>
            <person name="Nunn A."/>
            <person name="Contreras Garrido A."/>
        </authorList>
    </citation>
    <scope>NUCLEOTIDE SEQUENCE [LARGE SCALE GENOMIC DNA]</scope>
</reference>